<dbReference type="EMBL" id="BARS01050088">
    <property type="protein sequence ID" value="GAG45105.1"/>
    <property type="molecule type" value="Genomic_DNA"/>
</dbReference>
<protein>
    <recommendedName>
        <fullName evidence="2">Methionyl/Valyl/Leucyl/Isoleucyl-tRNA synthetase anticodon-binding domain-containing protein</fullName>
    </recommendedName>
</protein>
<organism evidence="1">
    <name type="scientific">marine sediment metagenome</name>
    <dbReference type="NCBI Taxonomy" id="412755"/>
    <lineage>
        <taxon>unclassified sequences</taxon>
        <taxon>metagenomes</taxon>
        <taxon>ecological metagenomes</taxon>
    </lineage>
</organism>
<dbReference type="AlphaFoldDB" id="X0XPH8"/>
<feature type="non-terminal residue" evidence="1">
    <location>
        <position position="1"/>
    </location>
</feature>
<sequence length="41" mass="4721">KEAILKISELLWCFIPESAEKIKKQFSAAKVKKGEILFKKV</sequence>
<evidence type="ECO:0000313" key="1">
    <source>
        <dbReference type="EMBL" id="GAG45105.1"/>
    </source>
</evidence>
<gene>
    <name evidence="1" type="ORF">S01H1_74839</name>
</gene>
<name>X0XPH8_9ZZZZ</name>
<proteinExistence type="predicted"/>
<comment type="caution">
    <text evidence="1">The sequence shown here is derived from an EMBL/GenBank/DDBJ whole genome shotgun (WGS) entry which is preliminary data.</text>
</comment>
<reference evidence="1" key="1">
    <citation type="journal article" date="2014" name="Front. Microbiol.">
        <title>High frequency of phylogenetically diverse reductive dehalogenase-homologous genes in deep subseafloor sedimentary metagenomes.</title>
        <authorList>
            <person name="Kawai M."/>
            <person name="Futagami T."/>
            <person name="Toyoda A."/>
            <person name="Takaki Y."/>
            <person name="Nishi S."/>
            <person name="Hori S."/>
            <person name="Arai W."/>
            <person name="Tsubouchi T."/>
            <person name="Morono Y."/>
            <person name="Uchiyama I."/>
            <person name="Ito T."/>
            <person name="Fujiyama A."/>
            <person name="Inagaki F."/>
            <person name="Takami H."/>
        </authorList>
    </citation>
    <scope>NUCLEOTIDE SEQUENCE</scope>
    <source>
        <strain evidence="1">Expedition CK06-06</strain>
    </source>
</reference>
<accession>X0XPH8</accession>
<evidence type="ECO:0008006" key="2">
    <source>
        <dbReference type="Google" id="ProtNLM"/>
    </source>
</evidence>